<dbReference type="AlphaFoldDB" id="A0AAJ2JCS4"/>
<proteinExistence type="predicted"/>
<reference evidence="2" key="1">
    <citation type="submission" date="2023-07" db="EMBL/GenBank/DDBJ databases">
        <title>Comparative genomics of clinical Stenotrophomonas maltophilia isolates reveals regions of diversity which correlate with colonization and persistence in vivo.</title>
        <authorList>
            <person name="Mcdaniel M.S."/>
            <person name="Swords W.E."/>
            <person name="Sumpter N.A."/>
            <person name="Lindgren N.R."/>
            <person name="Billiot C.E."/>
        </authorList>
    </citation>
    <scope>NUCLEOTIDE SEQUENCE</scope>
    <source>
        <strain evidence="2">Ism4</strain>
    </source>
</reference>
<dbReference type="EMBL" id="JAVSKO010000003">
    <property type="protein sequence ID" value="MDT3467900.1"/>
    <property type="molecule type" value="Genomic_DNA"/>
</dbReference>
<name>A0AAJ2JCS4_STEMA</name>
<evidence type="ECO:0000256" key="1">
    <source>
        <dbReference type="SAM" id="MobiDB-lite"/>
    </source>
</evidence>
<evidence type="ECO:0000313" key="3">
    <source>
        <dbReference type="Proteomes" id="UP001251948"/>
    </source>
</evidence>
<gene>
    <name evidence="2" type="ORF">ROV92_07810</name>
</gene>
<organism evidence="2 3">
    <name type="scientific">Stenotrophomonas maltophilia</name>
    <name type="common">Pseudomonas maltophilia</name>
    <name type="synonym">Xanthomonas maltophilia</name>
    <dbReference type="NCBI Taxonomy" id="40324"/>
    <lineage>
        <taxon>Bacteria</taxon>
        <taxon>Pseudomonadati</taxon>
        <taxon>Pseudomonadota</taxon>
        <taxon>Gammaproteobacteria</taxon>
        <taxon>Lysobacterales</taxon>
        <taxon>Lysobacteraceae</taxon>
        <taxon>Stenotrophomonas</taxon>
        <taxon>Stenotrophomonas maltophilia group</taxon>
    </lineage>
</organism>
<comment type="caution">
    <text evidence="2">The sequence shown here is derived from an EMBL/GenBank/DDBJ whole genome shotgun (WGS) entry which is preliminary data.</text>
</comment>
<dbReference type="RefSeq" id="WP_312561433.1">
    <property type="nucleotide sequence ID" value="NZ_JAVSKO010000003.1"/>
</dbReference>
<feature type="region of interest" description="Disordered" evidence="1">
    <location>
        <begin position="212"/>
        <end position="243"/>
    </location>
</feature>
<sequence length="243" mass="27119">MAEKLLTATPWEGQPVIDQDLAFKIADGIVSRRLAKGWSRQSILSSIEAGPTPCRRAFYLMHRGVIAVALFQMTQLSDMTGRGNWYSIRDLFPPLPDRTHAGTEELQPFQVGDKVWAWYKDEPRADYGQPDQPGDNTSWSRCIPLFTVKSVTGPHLEPAKFAGRPHYQVQLRYREGPPASHYDAGYHDVCPIEGRAWQMRGDGDYLQLVQRASPSAKPRRAPAAPASAPTPPPPMPAQLELFA</sequence>
<dbReference type="Proteomes" id="UP001251948">
    <property type="component" value="Unassembled WGS sequence"/>
</dbReference>
<feature type="compositionally biased region" description="Low complexity" evidence="1">
    <location>
        <begin position="212"/>
        <end position="227"/>
    </location>
</feature>
<accession>A0AAJ2JCS4</accession>
<evidence type="ECO:0000313" key="2">
    <source>
        <dbReference type="EMBL" id="MDT3467900.1"/>
    </source>
</evidence>
<protein>
    <submittedName>
        <fullName evidence="2">Uncharacterized protein</fullName>
    </submittedName>
</protein>